<dbReference type="EMBL" id="BTGU01003939">
    <property type="protein sequence ID" value="GMN20826.1"/>
    <property type="molecule type" value="Genomic_DNA"/>
</dbReference>
<feature type="region of interest" description="Disordered" evidence="1">
    <location>
        <begin position="32"/>
        <end position="60"/>
    </location>
</feature>
<evidence type="ECO:0000256" key="1">
    <source>
        <dbReference type="SAM" id="MobiDB-lite"/>
    </source>
</evidence>
<organism evidence="2 3">
    <name type="scientific">Ficus carica</name>
    <name type="common">Common fig</name>
    <dbReference type="NCBI Taxonomy" id="3494"/>
    <lineage>
        <taxon>Eukaryota</taxon>
        <taxon>Viridiplantae</taxon>
        <taxon>Streptophyta</taxon>
        <taxon>Embryophyta</taxon>
        <taxon>Tracheophyta</taxon>
        <taxon>Spermatophyta</taxon>
        <taxon>Magnoliopsida</taxon>
        <taxon>eudicotyledons</taxon>
        <taxon>Gunneridae</taxon>
        <taxon>Pentapetalae</taxon>
        <taxon>rosids</taxon>
        <taxon>fabids</taxon>
        <taxon>Rosales</taxon>
        <taxon>Moraceae</taxon>
        <taxon>Ficeae</taxon>
        <taxon>Ficus</taxon>
    </lineage>
</organism>
<dbReference type="AlphaFoldDB" id="A0AA87ZA35"/>
<gene>
    <name evidence="2" type="ORF">TIFTF001_045387</name>
</gene>
<name>A0AA87ZA35_FICCA</name>
<dbReference type="Proteomes" id="UP001187192">
    <property type="component" value="Unassembled WGS sequence"/>
</dbReference>
<comment type="caution">
    <text evidence="2">The sequence shown here is derived from an EMBL/GenBank/DDBJ whole genome shotgun (WGS) entry which is preliminary data.</text>
</comment>
<sequence>MNVAGDKCSHLVVVEPSTETLLVAAIDRIVSEPSAPSRLQRAPVKKETRGRKPNLKDEQQ</sequence>
<accession>A0AA87ZA35</accession>
<reference evidence="2" key="1">
    <citation type="submission" date="2023-07" db="EMBL/GenBank/DDBJ databases">
        <title>draft genome sequence of fig (Ficus carica).</title>
        <authorList>
            <person name="Takahashi T."/>
            <person name="Nishimura K."/>
        </authorList>
    </citation>
    <scope>NUCLEOTIDE SEQUENCE</scope>
</reference>
<keyword evidence="3" id="KW-1185">Reference proteome</keyword>
<evidence type="ECO:0000313" key="2">
    <source>
        <dbReference type="EMBL" id="GMN20826.1"/>
    </source>
</evidence>
<evidence type="ECO:0000313" key="3">
    <source>
        <dbReference type="Proteomes" id="UP001187192"/>
    </source>
</evidence>
<protein>
    <submittedName>
        <fullName evidence="2">Uncharacterized protein</fullName>
    </submittedName>
</protein>
<proteinExistence type="predicted"/>